<evidence type="ECO:0000313" key="3">
    <source>
        <dbReference type="Proteomes" id="UP000239322"/>
    </source>
</evidence>
<dbReference type="OrthoDB" id="4333801at2"/>
<proteinExistence type="predicted"/>
<feature type="domain" description="STAS" evidence="1">
    <location>
        <begin position="6"/>
        <end position="115"/>
    </location>
</feature>
<reference evidence="2 3" key="1">
    <citation type="submission" date="2018-03" db="EMBL/GenBank/DDBJ databases">
        <title>Novel Streptomyces sp. from soil.</title>
        <authorList>
            <person name="Tan G.Y.A."/>
            <person name="Lee Z.Y."/>
        </authorList>
    </citation>
    <scope>NUCLEOTIDE SEQUENCE [LARGE SCALE GENOMIC DNA]</scope>
    <source>
        <strain evidence="2 3">ST5x</strain>
    </source>
</reference>
<name>A0A2S9PS93_9ACTN</name>
<dbReference type="SUPFAM" id="SSF52091">
    <property type="entry name" value="SpoIIaa-like"/>
    <property type="match status" value="1"/>
</dbReference>
<dbReference type="Proteomes" id="UP000239322">
    <property type="component" value="Unassembled WGS sequence"/>
</dbReference>
<keyword evidence="3" id="KW-1185">Reference proteome</keyword>
<dbReference type="CDD" id="cd07043">
    <property type="entry name" value="STAS_anti-anti-sigma_factors"/>
    <property type="match status" value="1"/>
</dbReference>
<dbReference type="GO" id="GO:0043856">
    <property type="term" value="F:anti-sigma factor antagonist activity"/>
    <property type="evidence" value="ECO:0007669"/>
    <property type="project" value="TreeGrafter"/>
</dbReference>
<dbReference type="InterPro" id="IPR002645">
    <property type="entry name" value="STAS_dom"/>
</dbReference>
<accession>A0A2S9PS93</accession>
<dbReference type="PROSITE" id="PS50801">
    <property type="entry name" value="STAS"/>
    <property type="match status" value="1"/>
</dbReference>
<organism evidence="2 3">
    <name type="scientific">Streptomyces solincola</name>
    <dbReference type="NCBI Taxonomy" id="2100817"/>
    <lineage>
        <taxon>Bacteria</taxon>
        <taxon>Bacillati</taxon>
        <taxon>Actinomycetota</taxon>
        <taxon>Actinomycetes</taxon>
        <taxon>Kitasatosporales</taxon>
        <taxon>Streptomycetaceae</taxon>
        <taxon>Streptomyces</taxon>
    </lineage>
</organism>
<gene>
    <name evidence="2" type="ORF">C6N75_21095</name>
</gene>
<dbReference type="PANTHER" id="PTHR33495">
    <property type="entry name" value="ANTI-SIGMA FACTOR ANTAGONIST TM_1081-RELATED-RELATED"/>
    <property type="match status" value="1"/>
</dbReference>
<dbReference type="PANTHER" id="PTHR33495:SF2">
    <property type="entry name" value="ANTI-SIGMA FACTOR ANTAGONIST TM_1081-RELATED"/>
    <property type="match status" value="1"/>
</dbReference>
<dbReference type="RefSeq" id="WP_105870480.1">
    <property type="nucleotide sequence ID" value="NZ_PVLV01000344.1"/>
</dbReference>
<evidence type="ECO:0000313" key="2">
    <source>
        <dbReference type="EMBL" id="PRH77289.1"/>
    </source>
</evidence>
<protein>
    <submittedName>
        <fullName evidence="2">Anti-sigma factor antagonist</fullName>
    </submittedName>
</protein>
<dbReference type="EMBL" id="PVLV01000344">
    <property type="protein sequence ID" value="PRH77289.1"/>
    <property type="molecule type" value="Genomic_DNA"/>
</dbReference>
<comment type="caution">
    <text evidence="2">The sequence shown here is derived from an EMBL/GenBank/DDBJ whole genome shotgun (WGS) entry which is preliminary data.</text>
</comment>
<dbReference type="Pfam" id="PF01740">
    <property type="entry name" value="STAS"/>
    <property type="match status" value="1"/>
</dbReference>
<evidence type="ECO:0000259" key="1">
    <source>
        <dbReference type="PROSITE" id="PS50801"/>
    </source>
</evidence>
<sequence>MSDDEPEVTATVVEGVRVVRAGGEFDPDEAETLGDALAVHRAGEALGVVLELSRVTFADSSFLHVLIDARLRHREAGVPLVLAAPDPLVLRLLEMTDTARVFTVAPTLGDALTAVRRARSDGHPVR</sequence>
<dbReference type="InterPro" id="IPR036513">
    <property type="entry name" value="STAS_dom_sf"/>
</dbReference>
<dbReference type="AlphaFoldDB" id="A0A2S9PS93"/>
<dbReference type="Gene3D" id="3.30.750.24">
    <property type="entry name" value="STAS domain"/>
    <property type="match status" value="1"/>
</dbReference>